<dbReference type="Pfam" id="PF04368">
    <property type="entry name" value="DUF507"/>
    <property type="match status" value="1"/>
</dbReference>
<dbReference type="STRING" id="216.LS73_08650"/>
<evidence type="ECO:0000313" key="1">
    <source>
        <dbReference type="EMBL" id="STQ87185.1"/>
    </source>
</evidence>
<keyword evidence="4" id="KW-1185">Reference proteome</keyword>
<dbReference type="EMBL" id="JRPD02000002">
    <property type="protein sequence ID" value="TLE01315.1"/>
    <property type="molecule type" value="Genomic_DNA"/>
</dbReference>
<sequence length="181" mass="21141">MKLKPQHAQFLANHIVLNLSKSQGIQIAATIENLNRLATNIIKDDIQQESNIENKVRDILEQYQEEIEEGDINEKQLFAMIKKQVAKEQGFLLSYNERYSQLAHKILDEFIEEKCIVCNVPENTVKNIMLQSVQDYMRFQEDAYDVVIAKLKNYNRKLIAGSDEYELVFARLYEEELAKRG</sequence>
<organism evidence="1 4">
    <name type="scientific">Helicobacter muridarum</name>
    <dbReference type="NCBI Taxonomy" id="216"/>
    <lineage>
        <taxon>Bacteria</taxon>
        <taxon>Pseudomonadati</taxon>
        <taxon>Campylobacterota</taxon>
        <taxon>Epsilonproteobacteria</taxon>
        <taxon>Campylobacterales</taxon>
        <taxon>Helicobacteraceae</taxon>
        <taxon>Helicobacter</taxon>
    </lineage>
</organism>
<gene>
    <name evidence="2" type="ORF">LS73_001115</name>
    <name evidence="1" type="ORF">NCTC12714_02007</name>
</gene>
<dbReference type="AlphaFoldDB" id="A0A099TV68"/>
<dbReference type="InterPro" id="IPR007463">
    <property type="entry name" value="DUF507"/>
</dbReference>
<proteinExistence type="predicted"/>
<evidence type="ECO:0000313" key="3">
    <source>
        <dbReference type="Proteomes" id="UP000029922"/>
    </source>
</evidence>
<dbReference type="RefSeq" id="WP_034559136.1">
    <property type="nucleotide sequence ID" value="NZ_FZML01000017.1"/>
</dbReference>
<reference evidence="2 3" key="1">
    <citation type="journal article" date="2014" name="Genome Announc.">
        <title>Draft genome sequences of eight enterohepatic helicobacter species isolated from both laboratory and wild rodents.</title>
        <authorList>
            <person name="Sheh A."/>
            <person name="Shen Z."/>
            <person name="Fox J.G."/>
        </authorList>
    </citation>
    <scope>NUCLEOTIDE SEQUENCE [LARGE SCALE GENOMIC DNA]</scope>
    <source>
        <strain evidence="2 3">ST1</strain>
    </source>
</reference>
<name>A0A099TV68_9HELI</name>
<dbReference type="OrthoDB" id="13157at2"/>
<protein>
    <submittedName>
        <fullName evidence="1">Competence/damage-inducible domain-containing protein</fullName>
    </submittedName>
    <submittedName>
        <fullName evidence="2">DUF507 family protein</fullName>
    </submittedName>
</protein>
<dbReference type="Proteomes" id="UP000029922">
    <property type="component" value="Unassembled WGS sequence"/>
</dbReference>
<evidence type="ECO:0000313" key="2">
    <source>
        <dbReference type="EMBL" id="TLE01315.1"/>
    </source>
</evidence>
<reference evidence="1 4" key="2">
    <citation type="submission" date="2018-06" db="EMBL/GenBank/DDBJ databases">
        <authorList>
            <consortium name="Pathogen Informatics"/>
            <person name="Doyle S."/>
        </authorList>
    </citation>
    <scope>NUCLEOTIDE SEQUENCE [LARGE SCALE GENOMIC DNA]</scope>
    <source>
        <strain evidence="1 4">NCTC12714</strain>
    </source>
</reference>
<dbReference type="EMBL" id="UGJE01000002">
    <property type="protein sequence ID" value="STQ87185.1"/>
    <property type="molecule type" value="Genomic_DNA"/>
</dbReference>
<evidence type="ECO:0000313" key="4">
    <source>
        <dbReference type="Proteomes" id="UP000255139"/>
    </source>
</evidence>
<accession>A0A099TV68</accession>
<dbReference type="Proteomes" id="UP000255139">
    <property type="component" value="Unassembled WGS sequence"/>
</dbReference>